<name>A0A1R3TWQ6_9HYPH</name>
<organism evidence="1 2">
    <name type="scientific">Agrobacterium rosae</name>
    <dbReference type="NCBI Taxonomy" id="1972867"/>
    <lineage>
        <taxon>Bacteria</taxon>
        <taxon>Pseudomonadati</taxon>
        <taxon>Pseudomonadota</taxon>
        <taxon>Alphaproteobacteria</taxon>
        <taxon>Hyphomicrobiales</taxon>
        <taxon>Rhizobiaceae</taxon>
        <taxon>Rhizobium/Agrobacterium group</taxon>
        <taxon>Agrobacterium</taxon>
    </lineage>
</organism>
<dbReference type="SUPFAM" id="SSF53697">
    <property type="entry name" value="SIS domain"/>
    <property type="match status" value="1"/>
</dbReference>
<dbReference type="Gene3D" id="3.40.50.10490">
    <property type="entry name" value="Glucose-6-phosphate isomerase like protein, domain 1"/>
    <property type="match status" value="2"/>
</dbReference>
<evidence type="ECO:0000313" key="1">
    <source>
        <dbReference type="EMBL" id="SCX30982.1"/>
    </source>
</evidence>
<gene>
    <name evidence="1" type="ORF">DSM25559_3629</name>
</gene>
<dbReference type="GO" id="GO:0097367">
    <property type="term" value="F:carbohydrate derivative binding"/>
    <property type="evidence" value="ECO:0007669"/>
    <property type="project" value="InterPro"/>
</dbReference>
<accession>A0A1R3TWQ6</accession>
<reference evidence="2" key="1">
    <citation type="submission" date="2016-10" db="EMBL/GenBank/DDBJ databases">
        <authorList>
            <person name="Wibberg D."/>
        </authorList>
    </citation>
    <scope>NUCLEOTIDE SEQUENCE [LARGE SCALE GENOMIC DNA]</scope>
</reference>
<dbReference type="InterPro" id="IPR046348">
    <property type="entry name" value="SIS_dom_sf"/>
</dbReference>
<dbReference type="STRING" id="1907666.DSM25559_3629"/>
<protein>
    <submittedName>
        <fullName evidence="1">Glutamine-fructose-6-phosphate transaminase (Isomerizing)</fullName>
    </submittedName>
</protein>
<evidence type="ECO:0000313" key="2">
    <source>
        <dbReference type="Proteomes" id="UP000187891"/>
    </source>
</evidence>
<dbReference type="AlphaFoldDB" id="A0A1R3TWQ6"/>
<dbReference type="EMBL" id="FMUE01000009">
    <property type="protein sequence ID" value="SCX30982.1"/>
    <property type="molecule type" value="Genomic_DNA"/>
</dbReference>
<dbReference type="GO" id="GO:1901135">
    <property type="term" value="P:carbohydrate derivative metabolic process"/>
    <property type="evidence" value="ECO:0007669"/>
    <property type="project" value="InterPro"/>
</dbReference>
<dbReference type="Proteomes" id="UP000187891">
    <property type="component" value="Unassembled WGS sequence"/>
</dbReference>
<sequence length="347" mass="37206">MVSEAIVPKRDWIPAQASYATQAGNLFTMVDRLLDQLDRFPSNRPQRVAVVGIGACYAAAASAVYDMRNNGLDALRFLPSELPAGLSGFKGLTVLVSQSGRSVEIVDLARNADGADMIAITNYMPSPLGMLCEQELNLGNLSDSSVSFVSFTGTLLVLAMLNDHWNGYNRANHWKNLIAEAAEAPDRLDTDLREIAAILMGSASIDVVAPAAFMSVAEETALMFREGPRVFATALETRQYLHGSMDAAGSGAHLIFGGQREALLTDQLSQKTRRLVFVTGRDGPDGTGTAKHLVLPASLEDTMSFTIASTLVAQKLTLHMAAIGGVDINEAAFQRLDTKTDSLKTIT</sequence>
<proteinExistence type="predicted"/>